<evidence type="ECO:0000256" key="2">
    <source>
        <dbReference type="ARBA" id="ARBA00002983"/>
    </source>
</evidence>
<evidence type="ECO:0000256" key="15">
    <source>
        <dbReference type="ARBA" id="ARBA00023180"/>
    </source>
</evidence>
<dbReference type="GO" id="GO:0005886">
    <property type="term" value="C:plasma membrane"/>
    <property type="evidence" value="ECO:0007669"/>
    <property type="project" value="UniProtKB-SubCell"/>
</dbReference>
<accession>A0A167VRV6</accession>
<evidence type="ECO:0000256" key="1">
    <source>
        <dbReference type="ARBA" id="ARBA00000043"/>
    </source>
</evidence>
<evidence type="ECO:0000256" key="18">
    <source>
        <dbReference type="PIRSR" id="PIRSR601461-2"/>
    </source>
</evidence>
<evidence type="ECO:0000256" key="20">
    <source>
        <dbReference type="SAM" id="MobiDB-lite"/>
    </source>
</evidence>
<dbReference type="PANTHER" id="PTHR47966">
    <property type="entry name" value="BETA-SITE APP-CLEAVING ENZYME, ISOFORM A-RELATED"/>
    <property type="match status" value="1"/>
</dbReference>
<feature type="region of interest" description="Disordered" evidence="20">
    <location>
        <begin position="432"/>
        <end position="453"/>
    </location>
</feature>
<dbReference type="InterPro" id="IPR001461">
    <property type="entry name" value="Aspartic_peptidase_A1"/>
</dbReference>
<evidence type="ECO:0000256" key="12">
    <source>
        <dbReference type="ARBA" id="ARBA00022801"/>
    </source>
</evidence>
<evidence type="ECO:0000256" key="10">
    <source>
        <dbReference type="ARBA" id="ARBA00022729"/>
    </source>
</evidence>
<dbReference type="PhylomeDB" id="A0A167VRV6"/>
<evidence type="ECO:0000256" key="7">
    <source>
        <dbReference type="ARBA" id="ARBA00022475"/>
    </source>
</evidence>
<dbReference type="Gene3D" id="2.40.70.10">
    <property type="entry name" value="Acid Proteases"/>
    <property type="match status" value="2"/>
</dbReference>
<feature type="active site" evidence="17">
    <location>
        <position position="305"/>
    </location>
</feature>
<comment type="function">
    <text evidence="2">Secreted aspartic endopeptidase that allows assimilation of proteinaceous substrates. The scissile peptide bond is attacked by a nucleophilic water molecule activated by two aspartic residues in the active site. Shows a broad primary substrate specificity. Favors hydrophobic residues at the P1 and P1' positions, but can also activate trypsinogen and hydrolyze the B chain of insulin between positions 'Gly-20' and 'Glu-21'.</text>
</comment>
<keyword evidence="12 19" id="KW-0378">Hydrolase</keyword>
<feature type="domain" description="Peptidase A1" evidence="22">
    <location>
        <begin position="106"/>
        <end position="414"/>
    </location>
</feature>
<dbReference type="PROSITE" id="PS00141">
    <property type="entry name" value="ASP_PROTEASE"/>
    <property type="match status" value="1"/>
</dbReference>
<feature type="chain" id="PRO_5007893588" description="penicillopepsin" evidence="21">
    <location>
        <begin position="19"/>
        <end position="505"/>
    </location>
</feature>
<keyword evidence="15" id="KW-0325">Glycoprotein</keyword>
<evidence type="ECO:0000259" key="22">
    <source>
        <dbReference type="PROSITE" id="PS51767"/>
    </source>
</evidence>
<organism evidence="23">
    <name type="scientific">Penicillium chrysogenum</name>
    <name type="common">Penicillium notatum</name>
    <dbReference type="NCBI Taxonomy" id="5076"/>
    <lineage>
        <taxon>Eukaryota</taxon>
        <taxon>Fungi</taxon>
        <taxon>Dikarya</taxon>
        <taxon>Ascomycota</taxon>
        <taxon>Pezizomycotina</taxon>
        <taxon>Eurotiomycetes</taxon>
        <taxon>Eurotiomycetidae</taxon>
        <taxon>Eurotiales</taxon>
        <taxon>Aspergillaceae</taxon>
        <taxon>Penicillium</taxon>
        <taxon>Penicillium chrysogenum species complex</taxon>
    </lineage>
</organism>
<proteinExistence type="inferred from homology"/>
<dbReference type="SUPFAM" id="SSF50630">
    <property type="entry name" value="Acid proteases"/>
    <property type="match status" value="1"/>
</dbReference>
<evidence type="ECO:0000256" key="11">
    <source>
        <dbReference type="ARBA" id="ARBA00022750"/>
    </source>
</evidence>
<keyword evidence="18" id="KW-1015">Disulfide bond</keyword>
<gene>
    <name evidence="23" type="ORF">EN45_009430</name>
</gene>
<keyword evidence="11 19" id="KW-0064">Aspartyl protease</keyword>
<dbReference type="FunFam" id="2.40.70.10:FF:000085">
    <property type="entry name" value="Aspartic-type endopeptidase (CtsD), putative"/>
    <property type="match status" value="1"/>
</dbReference>
<evidence type="ECO:0000256" key="21">
    <source>
        <dbReference type="SAM" id="SignalP"/>
    </source>
</evidence>
<evidence type="ECO:0000256" key="8">
    <source>
        <dbReference type="ARBA" id="ARBA00022622"/>
    </source>
</evidence>
<feature type="active site" evidence="17">
    <location>
        <position position="124"/>
    </location>
</feature>
<dbReference type="PANTHER" id="PTHR47966:SF75">
    <property type="entry name" value="ENDOPEPTIDASE (CTSD), PUTATIVE (AFU_ORTHOLOGUE AFUA_4G07040)-RELATED"/>
    <property type="match status" value="1"/>
</dbReference>
<dbReference type="Pfam" id="PF00026">
    <property type="entry name" value="Asp"/>
    <property type="match status" value="1"/>
</dbReference>
<keyword evidence="9 19" id="KW-0645">Protease</keyword>
<keyword evidence="8" id="KW-0336">GPI-anchor</keyword>
<reference evidence="23" key="1">
    <citation type="journal article" date="2014" name="Genome Announc.">
        <title>Complete sequencing and chromosome-scale genome assembly of the industrial progenitor strain P2niaD18 from the penicillin producer Penicillium chrysogenum.</title>
        <authorList>
            <person name="Specht T."/>
            <person name="Dahlmann T.A."/>
            <person name="Zadra I."/>
            <person name="Kurnsteiner H."/>
            <person name="Kuck U."/>
        </authorList>
    </citation>
    <scope>NUCLEOTIDE SEQUENCE [LARGE SCALE GENOMIC DNA]</scope>
    <source>
        <strain evidence="23">P2niaD18</strain>
    </source>
</reference>
<keyword evidence="7" id="KW-1003">Cell membrane</keyword>
<comment type="catalytic activity">
    <reaction evidence="1">
        <text>Hydrolysis of proteins with broad specificity similar to that of pepsin A, preferring hydrophobic residues at P1 and P1', but also cleaving 20-Gly-|-Glu-21 in the B chain of insulin. Clots milk, and activates trypsinogen.</text>
        <dbReference type="EC" id="3.4.23.20"/>
    </reaction>
</comment>
<comment type="subunit">
    <text evidence="5">Monomer.</text>
</comment>
<keyword evidence="14" id="KW-0472">Membrane</keyword>
<evidence type="ECO:0000256" key="19">
    <source>
        <dbReference type="RuleBase" id="RU000454"/>
    </source>
</evidence>
<evidence type="ECO:0000256" key="6">
    <source>
        <dbReference type="ARBA" id="ARBA00013206"/>
    </source>
</evidence>
<sequence>MRLSSCLVFIAGISGVHAFYPWELRMKLSTETTVKRRFVPWTLIGAKSDDSTDSTDTSNAANRKPFTLDLKKVPVRRDHVYKIVESHKPSLADSAPLHQDGTDYSYFSPVYVGSQKQEMWMAIDTGAPNTWVFDSKCTEPVCIHHHTFDRSASTSFTTDNLAFSLFYGSGKIDGKMGKDTLSIAGLEVLQTFGLANNASETFESYPFDGILGLGRSHTSGWNLPSFMDLVAEKKLIKSNLVGFSLSRSEDNHKDGEINFGDVDTTKFDGTISYTATNDKNWNIPLDDAYVNGQSCNFSGRTATIDTGTTYLLIPPADAKALFSLVPDSSQQPDNPNNYLIPCNSTATIEFEFSGVKYNISPKDYVGNPEPEGSDYCISTIVGYASNGADWLVGDVFLKNVYTVFDFDNGQVGFGALASASASASALKSNLDPSSTSSSSSSSPPQGNGTFTAPLVTGTAASTADATSSSSPASSAMATVSGSSASHLVHGISWSMLTVMIAAFAV</sequence>
<feature type="signal peptide" evidence="21">
    <location>
        <begin position="1"/>
        <end position="18"/>
    </location>
</feature>
<evidence type="ECO:0000256" key="16">
    <source>
        <dbReference type="ARBA" id="ARBA00023288"/>
    </source>
</evidence>
<dbReference type="FunFam" id="2.40.70.10:FF:000060">
    <property type="entry name" value="Aspartic-type endopeptidase ctsD"/>
    <property type="match status" value="1"/>
</dbReference>
<name>A0A167VRV6_PENCH</name>
<evidence type="ECO:0000256" key="4">
    <source>
        <dbReference type="ARBA" id="ARBA00007447"/>
    </source>
</evidence>
<dbReference type="AlphaFoldDB" id="A0A167VRV6"/>
<dbReference type="Proteomes" id="UP000076449">
    <property type="component" value="Chromosome I"/>
</dbReference>
<dbReference type="GO" id="GO:0098552">
    <property type="term" value="C:side of membrane"/>
    <property type="evidence" value="ECO:0007669"/>
    <property type="project" value="UniProtKB-KW"/>
</dbReference>
<feature type="disulfide bond" evidence="18">
    <location>
        <begin position="137"/>
        <end position="142"/>
    </location>
</feature>
<dbReference type="PROSITE" id="PS51767">
    <property type="entry name" value="PEPTIDASE_A1"/>
    <property type="match status" value="1"/>
</dbReference>
<dbReference type="InterPro" id="IPR001969">
    <property type="entry name" value="Aspartic_peptidase_AS"/>
</dbReference>
<keyword evidence="16" id="KW-0449">Lipoprotein</keyword>
<dbReference type="InterPro" id="IPR021109">
    <property type="entry name" value="Peptidase_aspartic_dom_sf"/>
</dbReference>
<comment type="subcellular location">
    <subcellularLocation>
        <location evidence="3">Cell membrane</location>
        <topology evidence="3">Lipid-anchor</topology>
        <topology evidence="3">GPI-anchor</topology>
    </subcellularLocation>
</comment>
<dbReference type="CDD" id="cd05471">
    <property type="entry name" value="pepsin_like"/>
    <property type="match status" value="1"/>
</dbReference>
<evidence type="ECO:0000256" key="13">
    <source>
        <dbReference type="ARBA" id="ARBA00023026"/>
    </source>
</evidence>
<evidence type="ECO:0000313" key="23">
    <source>
        <dbReference type="EMBL" id="KZN90820.1"/>
    </source>
</evidence>
<evidence type="ECO:0000256" key="9">
    <source>
        <dbReference type="ARBA" id="ARBA00022670"/>
    </source>
</evidence>
<dbReference type="InterPro" id="IPR034164">
    <property type="entry name" value="Pepsin-like_dom"/>
</dbReference>
<evidence type="ECO:0000256" key="14">
    <source>
        <dbReference type="ARBA" id="ARBA00023136"/>
    </source>
</evidence>
<keyword evidence="10 21" id="KW-0732">Signal</keyword>
<comment type="similarity">
    <text evidence="4 19">Belongs to the peptidase A1 family.</text>
</comment>
<evidence type="ECO:0000256" key="5">
    <source>
        <dbReference type="ARBA" id="ARBA00011245"/>
    </source>
</evidence>
<evidence type="ECO:0000256" key="17">
    <source>
        <dbReference type="PIRSR" id="PIRSR601461-1"/>
    </source>
</evidence>
<feature type="compositionally biased region" description="Low complexity" evidence="20">
    <location>
        <begin position="432"/>
        <end position="444"/>
    </location>
</feature>
<dbReference type="EC" id="3.4.23.20" evidence="6"/>
<dbReference type="GO" id="GO:0006508">
    <property type="term" value="P:proteolysis"/>
    <property type="evidence" value="ECO:0007669"/>
    <property type="project" value="UniProtKB-KW"/>
</dbReference>
<dbReference type="PRINTS" id="PR00792">
    <property type="entry name" value="PEPSIN"/>
</dbReference>
<protein>
    <recommendedName>
        <fullName evidence="6">penicillopepsin</fullName>
        <ecNumber evidence="6">3.4.23.20</ecNumber>
    </recommendedName>
</protein>
<keyword evidence="13" id="KW-0843">Virulence</keyword>
<dbReference type="GO" id="GO:0004190">
    <property type="term" value="F:aspartic-type endopeptidase activity"/>
    <property type="evidence" value="ECO:0007669"/>
    <property type="project" value="UniProtKB-KW"/>
</dbReference>
<evidence type="ECO:0000256" key="3">
    <source>
        <dbReference type="ARBA" id="ARBA00004609"/>
    </source>
</evidence>
<dbReference type="EMBL" id="CM002798">
    <property type="protein sequence ID" value="KZN90820.1"/>
    <property type="molecule type" value="Genomic_DNA"/>
</dbReference>
<dbReference type="InterPro" id="IPR033121">
    <property type="entry name" value="PEPTIDASE_A1"/>
</dbReference>